<reference evidence="2" key="1">
    <citation type="submission" date="2016-09" db="EMBL/GenBank/DDBJ databases">
        <authorList>
            <person name="Varghese N."/>
            <person name="Submissions S."/>
        </authorList>
    </citation>
    <scope>NUCLEOTIDE SEQUENCE [LARGE SCALE GENOMIC DNA]</scope>
    <source>
        <strain evidence="2">ANC 4667</strain>
    </source>
</reference>
<dbReference type="Pfam" id="PF04221">
    <property type="entry name" value="RelB"/>
    <property type="match status" value="1"/>
</dbReference>
<dbReference type="EMBL" id="FMYO01000003">
    <property type="protein sequence ID" value="SDC06811.1"/>
    <property type="molecule type" value="Genomic_DNA"/>
</dbReference>
<dbReference type="Proteomes" id="UP000243468">
    <property type="component" value="Unassembled WGS sequence"/>
</dbReference>
<evidence type="ECO:0000313" key="2">
    <source>
        <dbReference type="Proteomes" id="UP000243468"/>
    </source>
</evidence>
<proteinExistence type="predicted"/>
<keyword evidence="2" id="KW-1185">Reference proteome</keyword>
<dbReference type="InterPro" id="IPR007337">
    <property type="entry name" value="RelB/DinJ"/>
</dbReference>
<accession>A0A1G6IK47</accession>
<organism evidence="1 2">
    <name type="scientific">Acinetobacter kookii</name>
    <dbReference type="NCBI Taxonomy" id="1226327"/>
    <lineage>
        <taxon>Bacteria</taxon>
        <taxon>Pseudomonadati</taxon>
        <taxon>Pseudomonadota</taxon>
        <taxon>Gammaproteobacteria</taxon>
        <taxon>Moraxellales</taxon>
        <taxon>Moraxellaceae</taxon>
        <taxon>Acinetobacter</taxon>
    </lineage>
</organism>
<dbReference type="RefSeq" id="WP_092819300.1">
    <property type="nucleotide sequence ID" value="NZ_BAABKJ010000004.1"/>
</dbReference>
<gene>
    <name evidence="1" type="ORF">SAMN05421732_10353</name>
</gene>
<sequence>MSTLIKKRVQYSVDEAISESAEYIIKKVGLTPASVFSMVMAEIAKTGRIPVSNQISDDDFNTAQLIALSHNIPSVKVSNTKSAQAFLNDDGGY</sequence>
<dbReference type="OrthoDB" id="9804867at2"/>
<dbReference type="GO" id="GO:0006355">
    <property type="term" value="P:regulation of DNA-templated transcription"/>
    <property type="evidence" value="ECO:0007669"/>
    <property type="project" value="InterPro"/>
</dbReference>
<dbReference type="Gene3D" id="1.10.1220.10">
    <property type="entry name" value="Met repressor-like"/>
    <property type="match status" value="1"/>
</dbReference>
<protein>
    <submittedName>
        <fullName evidence="1">Addiction module antitoxin, RelB/DinJ family</fullName>
    </submittedName>
</protein>
<dbReference type="AlphaFoldDB" id="A0A1G6IK47"/>
<evidence type="ECO:0000313" key="1">
    <source>
        <dbReference type="EMBL" id="SDC06811.1"/>
    </source>
</evidence>
<dbReference type="InterPro" id="IPR013321">
    <property type="entry name" value="Arc_rbn_hlx_hlx"/>
</dbReference>
<name>A0A1G6IK47_9GAMM</name>